<protein>
    <recommendedName>
        <fullName evidence="6">NAD kinase</fullName>
        <ecNumber evidence="6">2.7.1.23</ecNumber>
    </recommendedName>
    <alternativeName>
        <fullName evidence="6">ATP-dependent NAD kinase</fullName>
    </alternativeName>
</protein>
<evidence type="ECO:0000256" key="3">
    <source>
        <dbReference type="ARBA" id="ARBA00022857"/>
    </source>
</evidence>
<sequence>MSDCKGFVLIVTKAGGGAAAKLGIIISRWLSARGVDSQIIAHPAPPAHVEVAEFRENCSLVLVLGGDGTFISTAGVVIDWKIPVLGINHGRVGFLAEVLPDDWEVALENFFSNKLDISRRLAFHYEIQRGHSIIARGVAVNDLVISRGAVARIISLDIGQKGQWIKNIRADGLIISTPTGSTAYNVSAGGPLVHPELPVMCVTPVCPFLNGIRPMVLPAERPMTIDVSESSGDVYITEDGRVPYPLNTGDRVIVTRHENDLLLARIRSNTFFEKLRSKGFFSE</sequence>
<dbReference type="Proteomes" id="UP000199053">
    <property type="component" value="Unassembled WGS sequence"/>
</dbReference>
<comment type="similarity">
    <text evidence="6">Belongs to the NAD kinase family.</text>
</comment>
<proteinExistence type="inferred from homology"/>
<dbReference type="PANTHER" id="PTHR20275">
    <property type="entry name" value="NAD KINASE"/>
    <property type="match status" value="1"/>
</dbReference>
<dbReference type="GO" id="GO:0019674">
    <property type="term" value="P:NAD+ metabolic process"/>
    <property type="evidence" value="ECO:0007669"/>
    <property type="project" value="InterPro"/>
</dbReference>
<dbReference type="InterPro" id="IPR016064">
    <property type="entry name" value="NAD/diacylglycerol_kinase_sf"/>
</dbReference>
<comment type="caution">
    <text evidence="6">Lacks conserved residue(s) required for the propagation of feature annotation.</text>
</comment>
<keyword evidence="2 6" id="KW-0418">Kinase</keyword>
<dbReference type="InterPro" id="IPR017437">
    <property type="entry name" value="ATP-NAD_kinase_PpnK-typ_C"/>
</dbReference>
<dbReference type="Pfam" id="PF01513">
    <property type="entry name" value="NAD_kinase"/>
    <property type="match status" value="1"/>
</dbReference>
<feature type="binding site" evidence="6">
    <location>
        <position position="152"/>
    </location>
    <ligand>
        <name>NAD(+)</name>
        <dbReference type="ChEBI" id="CHEBI:57540"/>
    </ligand>
</feature>
<feature type="binding site" evidence="6">
    <location>
        <begin position="141"/>
        <end position="142"/>
    </location>
    <ligand>
        <name>NAD(+)</name>
        <dbReference type="ChEBI" id="CHEBI:57540"/>
    </ligand>
</feature>
<dbReference type="GO" id="GO:0051287">
    <property type="term" value="F:NAD binding"/>
    <property type="evidence" value="ECO:0007669"/>
    <property type="project" value="UniProtKB-ARBA"/>
</dbReference>
<evidence type="ECO:0000313" key="7">
    <source>
        <dbReference type="EMBL" id="SDL36623.1"/>
    </source>
</evidence>
<evidence type="ECO:0000256" key="6">
    <source>
        <dbReference type="HAMAP-Rule" id="MF_00361"/>
    </source>
</evidence>
<dbReference type="PANTHER" id="PTHR20275:SF0">
    <property type="entry name" value="NAD KINASE"/>
    <property type="match status" value="1"/>
</dbReference>
<dbReference type="RefSeq" id="WP_092162146.1">
    <property type="nucleotide sequence ID" value="NZ_FNGA01000004.1"/>
</dbReference>
<comment type="cofactor">
    <cofactor evidence="6">
        <name>a divalent metal cation</name>
        <dbReference type="ChEBI" id="CHEBI:60240"/>
    </cofactor>
</comment>
<organism evidence="7 8">
    <name type="scientific">Maridesulfovibrio ferrireducens</name>
    <dbReference type="NCBI Taxonomy" id="246191"/>
    <lineage>
        <taxon>Bacteria</taxon>
        <taxon>Pseudomonadati</taxon>
        <taxon>Thermodesulfobacteriota</taxon>
        <taxon>Desulfovibrionia</taxon>
        <taxon>Desulfovibrionales</taxon>
        <taxon>Desulfovibrionaceae</taxon>
        <taxon>Maridesulfovibrio</taxon>
    </lineage>
</organism>
<dbReference type="OrthoDB" id="9774737at2"/>
<dbReference type="GO" id="GO:0006741">
    <property type="term" value="P:NADP+ biosynthetic process"/>
    <property type="evidence" value="ECO:0007669"/>
    <property type="project" value="UniProtKB-UniRule"/>
</dbReference>
<dbReference type="InterPro" id="IPR017438">
    <property type="entry name" value="ATP-NAD_kinase_N"/>
</dbReference>
<keyword evidence="6" id="KW-0067">ATP-binding</keyword>
<evidence type="ECO:0000313" key="8">
    <source>
        <dbReference type="Proteomes" id="UP000199053"/>
    </source>
</evidence>
<accession>A0A1G9JHQ2</accession>
<evidence type="ECO:0000256" key="4">
    <source>
        <dbReference type="ARBA" id="ARBA00023027"/>
    </source>
</evidence>
<dbReference type="GO" id="GO:0046872">
    <property type="term" value="F:metal ion binding"/>
    <property type="evidence" value="ECO:0007669"/>
    <property type="project" value="UniProtKB-UniRule"/>
</dbReference>
<reference evidence="8" key="1">
    <citation type="submission" date="2016-10" db="EMBL/GenBank/DDBJ databases">
        <authorList>
            <person name="Varghese N."/>
            <person name="Submissions S."/>
        </authorList>
    </citation>
    <scope>NUCLEOTIDE SEQUENCE [LARGE SCALE GENOMIC DNA]</scope>
    <source>
        <strain evidence="8">DSM 16995</strain>
    </source>
</reference>
<name>A0A1G9JHQ2_9BACT</name>
<keyword evidence="1 6" id="KW-0808">Transferase</keyword>
<keyword evidence="6" id="KW-0963">Cytoplasm</keyword>
<comment type="function">
    <text evidence="6">Involved in the regulation of the intracellular balance of NAD and NADP, and is a key enzyme in the biosynthesis of NADP. Catalyzes specifically the phosphorylation on 2'-hydroxyl of the adenosine moiety of NAD to yield NADP.</text>
</comment>
<keyword evidence="3 6" id="KW-0521">NADP</keyword>
<dbReference type="GO" id="GO:0005524">
    <property type="term" value="F:ATP binding"/>
    <property type="evidence" value="ECO:0007669"/>
    <property type="project" value="UniProtKB-KW"/>
</dbReference>
<dbReference type="EC" id="2.7.1.23" evidence="6"/>
<feature type="binding site" evidence="6">
    <location>
        <position position="171"/>
    </location>
    <ligand>
        <name>NAD(+)</name>
        <dbReference type="ChEBI" id="CHEBI:57540"/>
    </ligand>
</feature>
<comment type="subcellular location">
    <subcellularLocation>
        <location evidence="6">Cytoplasm</location>
    </subcellularLocation>
</comment>
<comment type="catalytic activity">
    <reaction evidence="5 6">
        <text>NAD(+) + ATP = ADP + NADP(+) + H(+)</text>
        <dbReference type="Rhea" id="RHEA:18629"/>
        <dbReference type="ChEBI" id="CHEBI:15378"/>
        <dbReference type="ChEBI" id="CHEBI:30616"/>
        <dbReference type="ChEBI" id="CHEBI:57540"/>
        <dbReference type="ChEBI" id="CHEBI:58349"/>
        <dbReference type="ChEBI" id="CHEBI:456216"/>
        <dbReference type="EC" id="2.7.1.23"/>
    </reaction>
</comment>
<dbReference type="GO" id="GO:0003951">
    <property type="term" value="F:NAD+ kinase activity"/>
    <property type="evidence" value="ECO:0007669"/>
    <property type="project" value="UniProtKB-UniRule"/>
</dbReference>
<feature type="binding site" evidence="6">
    <location>
        <begin position="182"/>
        <end position="187"/>
    </location>
    <ligand>
        <name>NAD(+)</name>
        <dbReference type="ChEBI" id="CHEBI:57540"/>
    </ligand>
</feature>
<feature type="binding site" evidence="6">
    <location>
        <position position="169"/>
    </location>
    <ligand>
        <name>NAD(+)</name>
        <dbReference type="ChEBI" id="CHEBI:57540"/>
    </ligand>
</feature>
<dbReference type="AlphaFoldDB" id="A0A1G9JHQ2"/>
<evidence type="ECO:0000256" key="1">
    <source>
        <dbReference type="ARBA" id="ARBA00022679"/>
    </source>
</evidence>
<dbReference type="EMBL" id="FNGA01000004">
    <property type="protein sequence ID" value="SDL36623.1"/>
    <property type="molecule type" value="Genomic_DNA"/>
</dbReference>
<dbReference type="Gene3D" id="3.40.50.10330">
    <property type="entry name" value="Probable inorganic polyphosphate/atp-NAD kinase, domain 1"/>
    <property type="match status" value="1"/>
</dbReference>
<dbReference type="Gene3D" id="2.60.200.30">
    <property type="entry name" value="Probable inorganic polyphosphate/atp-NAD kinase, domain 2"/>
    <property type="match status" value="1"/>
</dbReference>
<keyword evidence="8" id="KW-1185">Reference proteome</keyword>
<feature type="binding site" evidence="6">
    <location>
        <begin position="67"/>
        <end position="68"/>
    </location>
    <ligand>
        <name>NAD(+)</name>
        <dbReference type="ChEBI" id="CHEBI:57540"/>
    </ligand>
</feature>
<dbReference type="GO" id="GO:0005737">
    <property type="term" value="C:cytoplasm"/>
    <property type="evidence" value="ECO:0007669"/>
    <property type="project" value="UniProtKB-SubCell"/>
</dbReference>
<dbReference type="HAMAP" id="MF_00361">
    <property type="entry name" value="NAD_kinase"/>
    <property type="match status" value="1"/>
</dbReference>
<dbReference type="SUPFAM" id="SSF111331">
    <property type="entry name" value="NAD kinase/diacylglycerol kinase-like"/>
    <property type="match status" value="1"/>
</dbReference>
<keyword evidence="4 6" id="KW-0520">NAD</keyword>
<evidence type="ECO:0000256" key="5">
    <source>
        <dbReference type="ARBA" id="ARBA00047925"/>
    </source>
</evidence>
<dbReference type="Pfam" id="PF20143">
    <property type="entry name" value="NAD_kinase_C"/>
    <property type="match status" value="1"/>
</dbReference>
<dbReference type="InterPro" id="IPR002504">
    <property type="entry name" value="NADK"/>
</dbReference>
<keyword evidence="6" id="KW-0547">Nucleotide-binding</keyword>
<gene>
    <name evidence="6" type="primary">nadK</name>
    <name evidence="7" type="ORF">SAMN05660337_2784</name>
</gene>
<dbReference type="STRING" id="246191.SAMN05660337_2784"/>
<feature type="active site" description="Proton acceptor" evidence="6">
    <location>
        <position position="67"/>
    </location>
</feature>
<evidence type="ECO:0000256" key="2">
    <source>
        <dbReference type="ARBA" id="ARBA00022777"/>
    </source>
</evidence>